<name>C3ZRV6_BRAFL</name>
<feature type="region of interest" description="Disordered" evidence="3">
    <location>
        <begin position="216"/>
        <end position="260"/>
    </location>
</feature>
<dbReference type="AlphaFoldDB" id="C3ZRV6"/>
<dbReference type="PROSITE" id="PS51125">
    <property type="entry name" value="NHL"/>
    <property type="match status" value="1"/>
</dbReference>
<accession>C3ZRV6</accession>
<feature type="region of interest" description="Disordered" evidence="3">
    <location>
        <begin position="192"/>
        <end position="211"/>
    </location>
</feature>
<feature type="compositionally biased region" description="Basic and acidic residues" evidence="3">
    <location>
        <begin position="246"/>
        <end position="255"/>
    </location>
</feature>
<dbReference type="Gene3D" id="2.120.10.30">
    <property type="entry name" value="TolB, C-terminal domain"/>
    <property type="match status" value="1"/>
</dbReference>
<gene>
    <name evidence="4" type="ORF">BRAFLDRAFT_100178</name>
</gene>
<dbReference type="InParanoid" id="C3ZRV6"/>
<dbReference type="PANTHER" id="PTHR24104:SF50">
    <property type="entry name" value="SMP-30_GLUCONOLACTONASE_LRE-LIKE REGION DOMAIN-CONTAINING PROTEIN"/>
    <property type="match status" value="1"/>
</dbReference>
<evidence type="ECO:0000256" key="1">
    <source>
        <dbReference type="ARBA" id="ARBA00022737"/>
    </source>
</evidence>
<evidence type="ECO:0000256" key="2">
    <source>
        <dbReference type="PROSITE-ProRule" id="PRU00504"/>
    </source>
</evidence>
<feature type="compositionally biased region" description="Polar residues" evidence="3">
    <location>
        <begin position="32"/>
        <end position="41"/>
    </location>
</feature>
<dbReference type="InterPro" id="IPR011042">
    <property type="entry name" value="6-blade_b-propeller_TolB-like"/>
</dbReference>
<feature type="compositionally biased region" description="Polar residues" evidence="3">
    <location>
        <begin position="219"/>
        <end position="233"/>
    </location>
</feature>
<dbReference type="SUPFAM" id="SSF101898">
    <property type="entry name" value="NHL repeat"/>
    <property type="match status" value="1"/>
</dbReference>
<dbReference type="EMBL" id="GG666667">
    <property type="protein sequence ID" value="EEN44756.1"/>
    <property type="molecule type" value="Genomic_DNA"/>
</dbReference>
<feature type="region of interest" description="Disordered" evidence="3">
    <location>
        <begin position="1"/>
        <end position="41"/>
    </location>
</feature>
<feature type="repeat" description="NHL" evidence="2">
    <location>
        <begin position="602"/>
        <end position="642"/>
    </location>
</feature>
<evidence type="ECO:0000256" key="3">
    <source>
        <dbReference type="SAM" id="MobiDB-lite"/>
    </source>
</evidence>
<dbReference type="Pfam" id="PF01436">
    <property type="entry name" value="NHL"/>
    <property type="match status" value="2"/>
</dbReference>
<dbReference type="PANTHER" id="PTHR24104">
    <property type="entry name" value="E3 UBIQUITIN-PROTEIN LIGASE NHLRC1-RELATED"/>
    <property type="match status" value="1"/>
</dbReference>
<keyword evidence="1" id="KW-0677">Repeat</keyword>
<reference evidence="4" key="1">
    <citation type="journal article" date="2008" name="Nature">
        <title>The amphioxus genome and the evolution of the chordate karyotype.</title>
        <authorList>
            <consortium name="US DOE Joint Genome Institute (JGI-PGF)"/>
            <person name="Putnam N.H."/>
            <person name="Butts T."/>
            <person name="Ferrier D.E.K."/>
            <person name="Furlong R.F."/>
            <person name="Hellsten U."/>
            <person name="Kawashima T."/>
            <person name="Robinson-Rechavi M."/>
            <person name="Shoguchi E."/>
            <person name="Terry A."/>
            <person name="Yu J.-K."/>
            <person name="Benito-Gutierrez E.L."/>
            <person name="Dubchak I."/>
            <person name="Garcia-Fernandez J."/>
            <person name="Gibson-Brown J.J."/>
            <person name="Grigoriev I.V."/>
            <person name="Horton A.C."/>
            <person name="de Jong P.J."/>
            <person name="Jurka J."/>
            <person name="Kapitonov V.V."/>
            <person name="Kohara Y."/>
            <person name="Kuroki Y."/>
            <person name="Lindquist E."/>
            <person name="Lucas S."/>
            <person name="Osoegawa K."/>
            <person name="Pennacchio L.A."/>
            <person name="Salamov A.A."/>
            <person name="Satou Y."/>
            <person name="Sauka-Spengler T."/>
            <person name="Schmutz J."/>
            <person name="Shin-I T."/>
            <person name="Toyoda A."/>
            <person name="Bronner-Fraser M."/>
            <person name="Fujiyama A."/>
            <person name="Holland L.Z."/>
            <person name="Holland P.W.H."/>
            <person name="Satoh N."/>
            <person name="Rokhsar D.S."/>
        </authorList>
    </citation>
    <scope>NUCLEOTIDE SEQUENCE [LARGE SCALE GENOMIC DNA]</scope>
    <source>
        <strain evidence="4">S238N-H82</strain>
        <tissue evidence="4">Testes</tissue>
    </source>
</reference>
<dbReference type="eggNOG" id="KOG2177">
    <property type="taxonomic scope" value="Eukaryota"/>
</dbReference>
<organism>
    <name type="scientific">Branchiostoma floridae</name>
    <name type="common">Florida lancelet</name>
    <name type="synonym">Amphioxus</name>
    <dbReference type="NCBI Taxonomy" id="7739"/>
    <lineage>
        <taxon>Eukaryota</taxon>
        <taxon>Metazoa</taxon>
        <taxon>Chordata</taxon>
        <taxon>Cephalochordata</taxon>
        <taxon>Leptocardii</taxon>
        <taxon>Amphioxiformes</taxon>
        <taxon>Branchiostomatidae</taxon>
        <taxon>Branchiostoma</taxon>
    </lineage>
</organism>
<proteinExistence type="predicted"/>
<protein>
    <submittedName>
        <fullName evidence="4">Uncharacterized protein</fullName>
    </submittedName>
</protein>
<dbReference type="CDD" id="cd05819">
    <property type="entry name" value="NHL"/>
    <property type="match status" value="1"/>
</dbReference>
<dbReference type="InterPro" id="IPR050952">
    <property type="entry name" value="TRIM-NHL_E3_ligases"/>
</dbReference>
<sequence>MEEDDALSRQGAEAEHVVSNMEDDYSQPVAMQPSSGPSSQTVRVQIVVTPDDSYSTLSDTYTEAQTVKASKSLSILTVRTETEAEPEDCYLTPSGIYKEPEPVVTNLNGTASSITVRTETEAGPEGSYSTIAGIYKDPEPAMTNPIDTASSLAVKTETEAGQEESYSTVSGIYDDPEIVAIKPGNTMASLTVRTDTEPGPEDRYSTPSGIYNDPEPVIQTGNAPNSLTKTAASASPEDCYSTTSETVEKQRHGDQPGRTNVVEQERIRCQEASPDRTAPPLQNKREESLPFGRSRASLIRAFTMASGVVSVTLAVTMLGLFIGEHMENRLLDHHITPPPWDNEPTTMHGIPNDRSCQDRFCTINTTTTAVPPEYTASVKGFATGRTTNTTSALEPTAVTAKHEVLSSTTNGNEKPGKYASRQPITFAVGGSGQKILRGIAVSSGNEIFVADSYNNKVHIHNVQGAYIHHFSTLLPGHPDREMMPQDVSVDRKDNLWVLGRFSMLCFRVVQYSRDGQGLSMLELHCGARFGGIAVDPRNNNIVLRRRDRQLEIHIYRPDGSFVWKFGEGLYGKASFVAVNIDGSVLMPVDNKIHAYNQTGAVLFTFGSNGSHGGGLRGICTDSSGRVIVADRRNRRVSVFTRRGQFVRHVDVGWIMVERVAVGPNGQLVVTYQNEDTVTVFTSY</sequence>
<feature type="compositionally biased region" description="Basic and acidic residues" evidence="3">
    <location>
        <begin position="194"/>
        <end position="204"/>
    </location>
</feature>
<dbReference type="InterPro" id="IPR001258">
    <property type="entry name" value="NHL_repeat"/>
</dbReference>
<evidence type="ECO:0000313" key="4">
    <source>
        <dbReference type="EMBL" id="EEN44756.1"/>
    </source>
</evidence>